<reference evidence="1 2" key="1">
    <citation type="journal article" date="2015" name="Nature">
        <title>rRNA introns, odd ribosomes, and small enigmatic genomes across a large radiation of phyla.</title>
        <authorList>
            <person name="Brown C.T."/>
            <person name="Hug L.A."/>
            <person name="Thomas B.C."/>
            <person name="Sharon I."/>
            <person name="Castelle C.J."/>
            <person name="Singh A."/>
            <person name="Wilkins M.J."/>
            <person name="Williams K.H."/>
            <person name="Banfield J.F."/>
        </authorList>
    </citation>
    <scope>NUCLEOTIDE SEQUENCE [LARGE SCALE GENOMIC DNA]</scope>
</reference>
<gene>
    <name evidence="1" type="ORF">UT08_C0010G0013</name>
</gene>
<organism evidence="1 2">
    <name type="scientific">Candidatus Woesebacteria bacterium GW2011_GWB1_38_8</name>
    <dbReference type="NCBI Taxonomy" id="1618570"/>
    <lineage>
        <taxon>Bacteria</taxon>
        <taxon>Candidatus Woeseibacteriota</taxon>
    </lineage>
</organism>
<proteinExistence type="predicted"/>
<protein>
    <submittedName>
        <fullName evidence="1">Uncharacterized protein</fullName>
    </submittedName>
</protein>
<dbReference type="AlphaFoldDB" id="A0A0G0P737"/>
<accession>A0A0G0P737</accession>
<dbReference type="EMBL" id="LBVL01000010">
    <property type="protein sequence ID" value="KKQ85086.1"/>
    <property type="molecule type" value="Genomic_DNA"/>
</dbReference>
<sequence length="77" mass="8981">MLTKSDLKEIDNVVSKRLQNVTTKDDLKRELKPIKSDVAKTRKDIDVMLSIFDREYLQLRKGVERIEEHLGLETISP</sequence>
<name>A0A0G0P737_9BACT</name>
<dbReference type="Proteomes" id="UP000034081">
    <property type="component" value="Unassembled WGS sequence"/>
</dbReference>
<evidence type="ECO:0000313" key="2">
    <source>
        <dbReference type="Proteomes" id="UP000034081"/>
    </source>
</evidence>
<comment type="caution">
    <text evidence="1">The sequence shown here is derived from an EMBL/GenBank/DDBJ whole genome shotgun (WGS) entry which is preliminary data.</text>
</comment>
<evidence type="ECO:0000313" key="1">
    <source>
        <dbReference type="EMBL" id="KKQ85086.1"/>
    </source>
</evidence>